<evidence type="ECO:0000313" key="2">
    <source>
        <dbReference type="Proteomes" id="UP000325315"/>
    </source>
</evidence>
<dbReference type="PANTHER" id="PTHR34676:SF8">
    <property type="entry name" value="TRANSMEMBRANE PROTEIN"/>
    <property type="match status" value="1"/>
</dbReference>
<keyword evidence="2" id="KW-1185">Reference proteome</keyword>
<sequence>MEATSQEVYFMTLERNSSILREGHSTMRPLLFNGTNYSYWRTRMKLFIQANDYEVWRIIINGLSIPIKRVEGVIVPKEESEWDDNDIKKDKLEVTHEGTSRVKESKIILLTFEYELFKAKLEEGINEMSDRFTHIINGLKALRKIYLNKEMVKKMLDSLLKF</sequence>
<comment type="caution">
    <text evidence="1">The sequence shown here is derived from an EMBL/GenBank/DDBJ whole genome shotgun (WGS) entry which is preliminary data.</text>
</comment>
<dbReference type="AlphaFoldDB" id="A0A5B6VE24"/>
<organism evidence="1 2">
    <name type="scientific">Gossypium australe</name>
    <dbReference type="NCBI Taxonomy" id="47621"/>
    <lineage>
        <taxon>Eukaryota</taxon>
        <taxon>Viridiplantae</taxon>
        <taxon>Streptophyta</taxon>
        <taxon>Embryophyta</taxon>
        <taxon>Tracheophyta</taxon>
        <taxon>Spermatophyta</taxon>
        <taxon>Magnoliopsida</taxon>
        <taxon>eudicotyledons</taxon>
        <taxon>Gunneridae</taxon>
        <taxon>Pentapetalae</taxon>
        <taxon>rosids</taxon>
        <taxon>malvids</taxon>
        <taxon>Malvales</taxon>
        <taxon>Malvaceae</taxon>
        <taxon>Malvoideae</taxon>
        <taxon>Gossypium</taxon>
    </lineage>
</organism>
<gene>
    <name evidence="1" type="ORF">EPI10_002334</name>
</gene>
<proteinExistence type="predicted"/>
<reference evidence="2" key="1">
    <citation type="journal article" date="2019" name="Plant Biotechnol. J.">
        <title>Genome sequencing of the Australian wild diploid species Gossypium australe highlights disease resistance and delayed gland morphogenesis.</title>
        <authorList>
            <person name="Cai Y."/>
            <person name="Cai X."/>
            <person name="Wang Q."/>
            <person name="Wang P."/>
            <person name="Zhang Y."/>
            <person name="Cai C."/>
            <person name="Xu Y."/>
            <person name="Wang K."/>
            <person name="Zhou Z."/>
            <person name="Wang C."/>
            <person name="Geng S."/>
            <person name="Li B."/>
            <person name="Dong Q."/>
            <person name="Hou Y."/>
            <person name="Wang H."/>
            <person name="Ai P."/>
            <person name="Liu Z."/>
            <person name="Yi F."/>
            <person name="Sun M."/>
            <person name="An G."/>
            <person name="Cheng J."/>
            <person name="Zhang Y."/>
            <person name="Shi Q."/>
            <person name="Xie Y."/>
            <person name="Shi X."/>
            <person name="Chang Y."/>
            <person name="Huang F."/>
            <person name="Chen Y."/>
            <person name="Hong S."/>
            <person name="Mi L."/>
            <person name="Sun Q."/>
            <person name="Zhang L."/>
            <person name="Zhou B."/>
            <person name="Peng R."/>
            <person name="Zhang X."/>
            <person name="Liu F."/>
        </authorList>
    </citation>
    <scope>NUCLEOTIDE SEQUENCE [LARGE SCALE GENOMIC DNA]</scope>
    <source>
        <strain evidence="2">cv. PA1801</strain>
    </source>
</reference>
<accession>A0A5B6VE24</accession>
<dbReference type="OrthoDB" id="1001852at2759"/>
<evidence type="ECO:0000313" key="1">
    <source>
        <dbReference type="EMBL" id="KAA3467311.1"/>
    </source>
</evidence>
<dbReference type="PANTHER" id="PTHR34676">
    <property type="entry name" value="DUF4219 DOMAIN-CONTAINING PROTEIN-RELATED"/>
    <property type="match status" value="1"/>
</dbReference>
<protein>
    <submittedName>
        <fullName evidence="1">Uncharacterized protein</fullName>
    </submittedName>
</protein>
<name>A0A5B6VE24_9ROSI</name>
<dbReference type="Proteomes" id="UP000325315">
    <property type="component" value="Unassembled WGS sequence"/>
</dbReference>
<dbReference type="EMBL" id="SMMG02000007">
    <property type="protein sequence ID" value="KAA3467311.1"/>
    <property type="molecule type" value="Genomic_DNA"/>
</dbReference>